<dbReference type="HOGENOM" id="CLU_2316554_0_0_11"/>
<dbReference type="EMBL" id="JNBY01000035">
    <property type="protein sequence ID" value="KDN87433.1"/>
    <property type="molecule type" value="Genomic_DNA"/>
</dbReference>
<feature type="signal peptide" evidence="1">
    <location>
        <begin position="1"/>
        <end position="43"/>
    </location>
</feature>
<comment type="caution">
    <text evidence="2">The sequence shown here is derived from an EMBL/GenBank/DDBJ whole genome shotgun (WGS) entry which is preliminary data.</text>
</comment>
<proteinExistence type="predicted"/>
<reference evidence="2 3" key="1">
    <citation type="submission" date="2014-05" db="EMBL/GenBank/DDBJ databases">
        <title>Draft Genome Sequence of Kitasatospora cheerisanensis KCTC 2395.</title>
        <authorList>
            <person name="Nam D.H."/>
        </authorList>
    </citation>
    <scope>NUCLEOTIDE SEQUENCE [LARGE SCALE GENOMIC DNA]</scope>
    <source>
        <strain evidence="2 3">KCTC 2395</strain>
    </source>
</reference>
<evidence type="ECO:0000313" key="2">
    <source>
        <dbReference type="EMBL" id="KDN87433.1"/>
    </source>
</evidence>
<dbReference type="Proteomes" id="UP000027178">
    <property type="component" value="Unassembled WGS sequence"/>
</dbReference>
<feature type="chain" id="PRO_5039527860" description="Secreted protein" evidence="1">
    <location>
        <begin position="44"/>
        <end position="117"/>
    </location>
</feature>
<accession>A0A066Z0X0</accession>
<evidence type="ECO:0000313" key="3">
    <source>
        <dbReference type="Proteomes" id="UP000027178"/>
    </source>
</evidence>
<dbReference type="AlphaFoldDB" id="A0A066Z0X0"/>
<gene>
    <name evidence="2" type="ORF">KCH_08050</name>
</gene>
<name>A0A066Z0X0_9ACTN</name>
<dbReference type="PATRIC" id="fig|1348663.4.peg.766"/>
<keyword evidence="1" id="KW-0732">Signal</keyword>
<protein>
    <recommendedName>
        <fullName evidence="4">Secreted protein</fullName>
    </recommendedName>
</protein>
<evidence type="ECO:0008006" key="4">
    <source>
        <dbReference type="Google" id="ProtNLM"/>
    </source>
</evidence>
<sequence>MGNQRKVRNRTMFLRIKRASAVVALTVAASAAALAGGAGAAVAAPTGTTASAAPAATYVNELWIQYQNGGSSYNDCQVGRAYWNNIAYGNLTGEADEYFYCASGANGSWNLWWRHPG</sequence>
<organism evidence="2 3">
    <name type="scientific">Kitasatospora cheerisanensis KCTC 2395</name>
    <dbReference type="NCBI Taxonomy" id="1348663"/>
    <lineage>
        <taxon>Bacteria</taxon>
        <taxon>Bacillati</taxon>
        <taxon>Actinomycetota</taxon>
        <taxon>Actinomycetes</taxon>
        <taxon>Kitasatosporales</taxon>
        <taxon>Streptomycetaceae</taxon>
        <taxon>Kitasatospora</taxon>
    </lineage>
</organism>
<evidence type="ECO:0000256" key="1">
    <source>
        <dbReference type="SAM" id="SignalP"/>
    </source>
</evidence>
<keyword evidence="3" id="KW-1185">Reference proteome</keyword>